<accession>A0A0V0H017</accession>
<evidence type="ECO:0000313" key="1">
    <source>
        <dbReference type="EMBL" id="JAP13724.1"/>
    </source>
</evidence>
<sequence length="60" mass="6725">MWRSSKGLVMLTPFFALKENLVCLPFSTGVTDFCHLENFIFGSPQTRSPTTSLLSKEVLT</sequence>
<reference evidence="1" key="1">
    <citation type="submission" date="2015-12" db="EMBL/GenBank/DDBJ databases">
        <title>Gene expression during late stages of embryo sac development: a critical building block for successful pollen-pistil interactions.</title>
        <authorList>
            <person name="Liu Y."/>
            <person name="Joly V."/>
            <person name="Sabar M."/>
            <person name="Matton D.P."/>
        </authorList>
    </citation>
    <scope>NUCLEOTIDE SEQUENCE</scope>
</reference>
<dbReference type="AlphaFoldDB" id="A0A0V0H017"/>
<dbReference type="EMBL" id="GEDG01027614">
    <property type="protein sequence ID" value="JAP13724.1"/>
    <property type="molecule type" value="Transcribed_RNA"/>
</dbReference>
<organism evidence="1">
    <name type="scientific">Solanum chacoense</name>
    <name type="common">Chaco potato</name>
    <dbReference type="NCBI Taxonomy" id="4108"/>
    <lineage>
        <taxon>Eukaryota</taxon>
        <taxon>Viridiplantae</taxon>
        <taxon>Streptophyta</taxon>
        <taxon>Embryophyta</taxon>
        <taxon>Tracheophyta</taxon>
        <taxon>Spermatophyta</taxon>
        <taxon>Magnoliopsida</taxon>
        <taxon>eudicotyledons</taxon>
        <taxon>Gunneridae</taxon>
        <taxon>Pentapetalae</taxon>
        <taxon>asterids</taxon>
        <taxon>lamiids</taxon>
        <taxon>Solanales</taxon>
        <taxon>Solanaceae</taxon>
        <taxon>Solanoideae</taxon>
        <taxon>Solaneae</taxon>
        <taxon>Solanum</taxon>
    </lineage>
</organism>
<protein>
    <submittedName>
        <fullName evidence="1">Putative ovule protein</fullName>
    </submittedName>
</protein>
<proteinExistence type="predicted"/>
<name>A0A0V0H017_SOLCH</name>